<dbReference type="PANTHER" id="PTHR14950">
    <property type="entry name" value="DICER-RELATED"/>
    <property type="match status" value="1"/>
</dbReference>
<dbReference type="SMART" id="SM00490">
    <property type="entry name" value="HELICc"/>
    <property type="match status" value="1"/>
</dbReference>
<proteinExistence type="predicted"/>
<evidence type="ECO:0000256" key="3">
    <source>
        <dbReference type="SAM" id="MobiDB-lite"/>
    </source>
</evidence>
<evidence type="ECO:0000256" key="2">
    <source>
        <dbReference type="PROSITE-ProRule" id="PRU00657"/>
    </source>
</evidence>
<dbReference type="Pfam" id="PF03368">
    <property type="entry name" value="Dicer_dimer"/>
    <property type="match status" value="1"/>
</dbReference>
<gene>
    <name evidence="6" type="primary">DCL1_2</name>
    <name evidence="6" type="ORF">BGZ65_009880</name>
</gene>
<dbReference type="PROSITE" id="PS51327">
    <property type="entry name" value="DICER_DSRBF"/>
    <property type="match status" value="1"/>
</dbReference>
<dbReference type="GO" id="GO:0016891">
    <property type="term" value="F:RNA endonuclease activity producing 5'-phosphomonoesters, hydrolytic mechanism"/>
    <property type="evidence" value="ECO:0007669"/>
    <property type="project" value="InterPro"/>
</dbReference>
<keyword evidence="1" id="KW-0378">Hydrolase</keyword>
<accession>A0A9P6ME66</accession>
<evidence type="ECO:0000313" key="6">
    <source>
        <dbReference type="EMBL" id="KAF9994488.1"/>
    </source>
</evidence>
<protein>
    <submittedName>
        <fullName evidence="6">Dicer-like protein 1</fullName>
    </submittedName>
</protein>
<feature type="compositionally biased region" description="Acidic residues" evidence="3">
    <location>
        <begin position="488"/>
        <end position="499"/>
    </location>
</feature>
<feature type="domain" description="Dicer dsRNA-binding fold" evidence="5">
    <location>
        <begin position="390"/>
        <end position="482"/>
    </location>
</feature>
<evidence type="ECO:0000256" key="1">
    <source>
        <dbReference type="ARBA" id="ARBA00022801"/>
    </source>
</evidence>
<dbReference type="Gene3D" id="3.40.50.300">
    <property type="entry name" value="P-loop containing nucleotide triphosphate hydrolases"/>
    <property type="match status" value="1"/>
</dbReference>
<dbReference type="Pfam" id="PF00271">
    <property type="entry name" value="Helicase_C"/>
    <property type="match status" value="1"/>
</dbReference>
<keyword evidence="7" id="KW-1185">Reference proteome</keyword>
<evidence type="ECO:0000259" key="5">
    <source>
        <dbReference type="PROSITE" id="PS51327"/>
    </source>
</evidence>
<feature type="region of interest" description="Disordered" evidence="3">
    <location>
        <begin position="488"/>
        <end position="511"/>
    </location>
</feature>
<dbReference type="InterPro" id="IPR027417">
    <property type="entry name" value="P-loop_NTPase"/>
</dbReference>
<dbReference type="SUPFAM" id="SSF52540">
    <property type="entry name" value="P-loop containing nucleoside triphosphate hydrolases"/>
    <property type="match status" value="1"/>
</dbReference>
<evidence type="ECO:0000259" key="4">
    <source>
        <dbReference type="PROSITE" id="PS51194"/>
    </source>
</evidence>
<dbReference type="PANTHER" id="PTHR14950:SF37">
    <property type="entry name" value="ENDORIBONUCLEASE DICER"/>
    <property type="match status" value="1"/>
</dbReference>
<feature type="domain" description="Helicase C-terminal" evidence="4">
    <location>
        <begin position="174"/>
        <end position="350"/>
    </location>
</feature>
<dbReference type="AlphaFoldDB" id="A0A9P6ME66"/>
<dbReference type="GO" id="GO:0003723">
    <property type="term" value="F:RNA binding"/>
    <property type="evidence" value="ECO:0007669"/>
    <property type="project" value="UniProtKB-UniRule"/>
</dbReference>
<evidence type="ECO:0000313" key="7">
    <source>
        <dbReference type="Proteomes" id="UP000749646"/>
    </source>
</evidence>
<keyword evidence="2" id="KW-0694">RNA-binding</keyword>
<dbReference type="InterPro" id="IPR038248">
    <property type="entry name" value="Dicer_dimer_sf"/>
</dbReference>
<dbReference type="EMBL" id="JAAAHW010001558">
    <property type="protein sequence ID" value="KAF9994488.1"/>
    <property type="molecule type" value="Genomic_DNA"/>
</dbReference>
<dbReference type="Gene3D" id="3.30.160.380">
    <property type="entry name" value="Dicer dimerisation domain"/>
    <property type="match status" value="1"/>
</dbReference>
<comment type="caution">
    <text evidence="6">The sequence shown here is derived from an EMBL/GenBank/DDBJ whole genome shotgun (WGS) entry which is preliminary data.</text>
</comment>
<dbReference type="PROSITE" id="PS51194">
    <property type="entry name" value="HELICASE_CTER"/>
    <property type="match status" value="1"/>
</dbReference>
<organism evidence="6 7">
    <name type="scientific">Modicella reniformis</name>
    <dbReference type="NCBI Taxonomy" id="1440133"/>
    <lineage>
        <taxon>Eukaryota</taxon>
        <taxon>Fungi</taxon>
        <taxon>Fungi incertae sedis</taxon>
        <taxon>Mucoromycota</taxon>
        <taxon>Mortierellomycotina</taxon>
        <taxon>Mortierellomycetes</taxon>
        <taxon>Mortierellales</taxon>
        <taxon>Mortierellaceae</taxon>
        <taxon>Modicella</taxon>
    </lineage>
</organism>
<name>A0A9P6ME66_9FUNG</name>
<reference evidence="6" key="1">
    <citation type="journal article" date="2020" name="Fungal Divers.">
        <title>Resolving the Mortierellaceae phylogeny through synthesis of multi-gene phylogenetics and phylogenomics.</title>
        <authorList>
            <person name="Vandepol N."/>
            <person name="Liber J."/>
            <person name="Desiro A."/>
            <person name="Na H."/>
            <person name="Kennedy M."/>
            <person name="Barry K."/>
            <person name="Grigoriev I.V."/>
            <person name="Miller A.N."/>
            <person name="O'Donnell K."/>
            <person name="Stajich J.E."/>
            <person name="Bonito G."/>
        </authorList>
    </citation>
    <scope>NUCLEOTIDE SEQUENCE</scope>
    <source>
        <strain evidence="6">MES-2147</strain>
    </source>
</reference>
<dbReference type="OrthoDB" id="416741at2759"/>
<sequence>MSFYHQVDQQHRPKIFGMTASPPRDKGAKGFAAMELERTMSSQIITASYEDVLKYTKRPKESVRWYAKSLLPLPGTSELNTAQQHACAQLSALCNEDTKFKSAFGTFEYARTVLGPWCATRVWRHALRVLQEEVSESIGSRVEQRLAQIREAEAIAKRIQNTPLGKNLELVSDKLKQLVEILREQGQGGNGFCGIVFVERRPITYVVYEFLEECKKFGQDFGLDFIRAAVLTGHGSKGDVIQHKMQLKKQRAVLNGFRRGRINLLIATDVAEEGLDIDRCRLVVRFDIKNTLISHIQSRGRARDPDSEYIVMQEEGSPNHLDLVKTKEMEMRRWCGELPEDRVLKRRELNAATGYGEDDDFALEQMLELANVETTYIVESTKARVTYLSAVSLLHQYCASLPVDSYTQLMPVFELKPSIIPGEYHCWLTLPPNAPEWDFHSDSFAKKPLAKRSVAFNACKRLHVLGALNDRLLPFKNKTLIKEELALDDSDDDSTDDESNSQGKKSKSLRKYSVRQPKFWDDMITVPTPAPGGDPAHDLIR</sequence>
<dbReference type="InterPro" id="IPR001650">
    <property type="entry name" value="Helicase_C-like"/>
</dbReference>
<dbReference type="InterPro" id="IPR005034">
    <property type="entry name" value="Dicer_dimerisation"/>
</dbReference>
<feature type="non-terminal residue" evidence="6">
    <location>
        <position position="1"/>
    </location>
</feature>
<dbReference type="Proteomes" id="UP000749646">
    <property type="component" value="Unassembled WGS sequence"/>
</dbReference>